<dbReference type="InterPro" id="IPR037185">
    <property type="entry name" value="EmrE-like"/>
</dbReference>
<feature type="transmembrane region" description="Helical" evidence="1">
    <location>
        <begin position="120"/>
        <end position="139"/>
    </location>
</feature>
<keyword evidence="1" id="KW-0812">Transmembrane</keyword>
<dbReference type="EMBL" id="LBSX01000001">
    <property type="protein sequence ID" value="KKQ28218.1"/>
    <property type="molecule type" value="Genomic_DNA"/>
</dbReference>
<protein>
    <submittedName>
        <fullName evidence="3">Conserved hypothetical membrane protein, DUF6 family</fullName>
    </submittedName>
</protein>
<feature type="domain" description="EamA" evidence="2">
    <location>
        <begin position="1"/>
        <end position="133"/>
    </location>
</feature>
<name>A0A0G0GAT7_9BACT</name>
<organism evidence="3 4">
    <name type="scientific">Candidatus Magasanikbacteria bacterium GW2011_GWC2_37_14</name>
    <dbReference type="NCBI Taxonomy" id="1619046"/>
    <lineage>
        <taxon>Bacteria</taxon>
        <taxon>Candidatus Magasanikiibacteriota</taxon>
    </lineage>
</organism>
<evidence type="ECO:0000259" key="2">
    <source>
        <dbReference type="Pfam" id="PF00892"/>
    </source>
</evidence>
<evidence type="ECO:0000313" key="4">
    <source>
        <dbReference type="Proteomes" id="UP000034849"/>
    </source>
</evidence>
<gene>
    <name evidence="3" type="ORF">US42_C0001G0069</name>
</gene>
<keyword evidence="1" id="KW-0472">Membrane</keyword>
<dbReference type="SUPFAM" id="SSF103481">
    <property type="entry name" value="Multidrug resistance efflux transporter EmrE"/>
    <property type="match status" value="1"/>
</dbReference>
<evidence type="ECO:0000313" key="3">
    <source>
        <dbReference type="EMBL" id="KKQ28218.1"/>
    </source>
</evidence>
<feature type="transmembrane region" description="Helical" evidence="1">
    <location>
        <begin position="281"/>
        <end position="300"/>
    </location>
</feature>
<feature type="transmembrane region" description="Helical" evidence="1">
    <location>
        <begin position="151"/>
        <end position="170"/>
    </location>
</feature>
<dbReference type="InterPro" id="IPR000620">
    <property type="entry name" value="EamA_dom"/>
</dbReference>
<dbReference type="Proteomes" id="UP000034849">
    <property type="component" value="Unassembled WGS sequence"/>
</dbReference>
<feature type="transmembrane region" description="Helical" evidence="1">
    <location>
        <begin position="33"/>
        <end position="53"/>
    </location>
</feature>
<feature type="transmembrane region" description="Helical" evidence="1">
    <location>
        <begin position="176"/>
        <end position="197"/>
    </location>
</feature>
<feature type="transmembrane region" description="Helical" evidence="1">
    <location>
        <begin position="59"/>
        <end position="82"/>
    </location>
</feature>
<accession>A0A0G0GAT7</accession>
<dbReference type="AlphaFoldDB" id="A0A0G0GAT7"/>
<feature type="transmembrane region" description="Helical" evidence="1">
    <location>
        <begin position="251"/>
        <end position="269"/>
    </location>
</feature>
<comment type="caution">
    <text evidence="3">The sequence shown here is derived from an EMBL/GenBank/DDBJ whole genome shotgun (WGS) entry which is preliminary data.</text>
</comment>
<keyword evidence="1" id="KW-1133">Transmembrane helix</keyword>
<feature type="transmembrane region" description="Helical" evidence="1">
    <location>
        <begin position="94"/>
        <end position="114"/>
    </location>
</feature>
<dbReference type="STRING" id="1619046.US42_C0001G0069"/>
<proteinExistence type="predicted"/>
<evidence type="ECO:0000256" key="1">
    <source>
        <dbReference type="SAM" id="Phobius"/>
    </source>
</evidence>
<dbReference type="GO" id="GO:0016020">
    <property type="term" value="C:membrane"/>
    <property type="evidence" value="ECO:0007669"/>
    <property type="project" value="InterPro"/>
</dbReference>
<reference evidence="3 4" key="1">
    <citation type="journal article" date="2015" name="Nature">
        <title>rRNA introns, odd ribosomes, and small enigmatic genomes across a large radiation of phyla.</title>
        <authorList>
            <person name="Brown C.T."/>
            <person name="Hug L.A."/>
            <person name="Thomas B.C."/>
            <person name="Sharon I."/>
            <person name="Castelle C.J."/>
            <person name="Singh A."/>
            <person name="Wilkins M.J."/>
            <person name="Williams K.H."/>
            <person name="Banfield J.F."/>
        </authorList>
    </citation>
    <scope>NUCLEOTIDE SEQUENCE [LARGE SCALE GENOMIC DNA]</scope>
</reference>
<feature type="transmembrane region" description="Helical" evidence="1">
    <location>
        <begin position="217"/>
        <end position="239"/>
    </location>
</feature>
<dbReference type="Pfam" id="PF00892">
    <property type="entry name" value="EamA"/>
    <property type="match status" value="1"/>
</dbReference>
<sequence length="302" mass="35041">MSWIFYALGARFLWAWTNIADKYILTNKVKNPLVYLVMGFLVDGVLIPIWFFFDFFWYGWLNFWLIVLASILFFIATFFYILAMQREEVSRINLLWNLMPLHGLWLSWIFLGEVLEPKQLVALFILLVGSILAGLHLNIQKEKIKLTSGFWLMLISTLFFVGCDVVTRYVTKHGVVALQMAGYQLFILPVLAGLFFFFKKFRRQFALEKKSYTWQVLLLLVIIALLSRTGVFLNIKAISQGHISLINVLEGAQSIMVFVLAILLTLLAPKYIKEEWDKKNLLLKLMALILMVVGIVVLNVKW</sequence>
<dbReference type="Gene3D" id="1.10.3730.20">
    <property type="match status" value="1"/>
</dbReference>